<reference evidence="2" key="1">
    <citation type="journal article" date="2005" name="PLoS Biol.">
        <title>The genomes of Oryza sativa: a history of duplications.</title>
        <authorList>
            <person name="Yu J."/>
            <person name="Wang J."/>
            <person name="Lin W."/>
            <person name="Li S."/>
            <person name="Li H."/>
            <person name="Zhou J."/>
            <person name="Ni P."/>
            <person name="Dong W."/>
            <person name="Hu S."/>
            <person name="Zeng C."/>
            <person name="Zhang J."/>
            <person name="Zhang Y."/>
            <person name="Li R."/>
            <person name="Xu Z."/>
            <person name="Li S."/>
            <person name="Li X."/>
            <person name="Zheng H."/>
            <person name="Cong L."/>
            <person name="Lin L."/>
            <person name="Yin J."/>
            <person name="Geng J."/>
            <person name="Li G."/>
            <person name="Shi J."/>
            <person name="Liu J."/>
            <person name="Lv H."/>
            <person name="Li J."/>
            <person name="Wang J."/>
            <person name="Deng Y."/>
            <person name="Ran L."/>
            <person name="Shi X."/>
            <person name="Wang X."/>
            <person name="Wu Q."/>
            <person name="Li C."/>
            <person name="Ren X."/>
            <person name="Wang J."/>
            <person name="Wang X."/>
            <person name="Li D."/>
            <person name="Liu D."/>
            <person name="Zhang X."/>
            <person name="Ji Z."/>
            <person name="Zhao W."/>
            <person name="Sun Y."/>
            <person name="Zhang Z."/>
            <person name="Bao J."/>
            <person name="Han Y."/>
            <person name="Dong L."/>
            <person name="Ji J."/>
            <person name="Chen P."/>
            <person name="Wu S."/>
            <person name="Liu J."/>
            <person name="Xiao Y."/>
            <person name="Bu D."/>
            <person name="Tan J."/>
            <person name="Yang L."/>
            <person name="Ye C."/>
            <person name="Zhang J."/>
            <person name="Xu J."/>
            <person name="Zhou Y."/>
            <person name="Yu Y."/>
            <person name="Zhang B."/>
            <person name="Zhuang S."/>
            <person name="Wei H."/>
            <person name="Liu B."/>
            <person name="Lei M."/>
            <person name="Yu H."/>
            <person name="Li Y."/>
            <person name="Xu H."/>
            <person name="Wei S."/>
            <person name="He X."/>
            <person name="Fang L."/>
            <person name="Zhang Z."/>
            <person name="Zhang Y."/>
            <person name="Huang X."/>
            <person name="Su Z."/>
            <person name="Tong W."/>
            <person name="Li J."/>
            <person name="Tong Z."/>
            <person name="Li S."/>
            <person name="Ye J."/>
            <person name="Wang L."/>
            <person name="Fang L."/>
            <person name="Lei T."/>
            <person name="Chen C."/>
            <person name="Chen H."/>
            <person name="Xu Z."/>
            <person name="Li H."/>
            <person name="Huang H."/>
            <person name="Zhang F."/>
            <person name="Xu H."/>
            <person name="Li N."/>
            <person name="Zhao C."/>
            <person name="Li S."/>
            <person name="Dong L."/>
            <person name="Huang Y."/>
            <person name="Li L."/>
            <person name="Xi Y."/>
            <person name="Qi Q."/>
            <person name="Li W."/>
            <person name="Zhang B."/>
            <person name="Hu W."/>
            <person name="Zhang Y."/>
            <person name="Tian X."/>
            <person name="Jiao Y."/>
            <person name="Liang X."/>
            <person name="Jin J."/>
            <person name="Gao L."/>
            <person name="Zheng W."/>
            <person name="Hao B."/>
            <person name="Liu S."/>
            <person name="Wang W."/>
            <person name="Yuan L."/>
            <person name="Cao M."/>
            <person name="McDermott J."/>
            <person name="Samudrala R."/>
            <person name="Wang J."/>
            <person name="Wong G.K."/>
            <person name="Yang H."/>
        </authorList>
    </citation>
    <scope>NUCLEOTIDE SEQUENCE [LARGE SCALE GENOMIC DNA]</scope>
</reference>
<dbReference type="AlphaFoldDB" id="A0A8J8Y459"/>
<evidence type="ECO:0000256" key="1">
    <source>
        <dbReference type="SAM" id="MobiDB-lite"/>
    </source>
</evidence>
<dbReference type="EMBL" id="CM000148">
    <property type="protein sequence ID" value="EAZ17344.1"/>
    <property type="molecule type" value="Genomic_DNA"/>
</dbReference>
<feature type="region of interest" description="Disordered" evidence="1">
    <location>
        <begin position="36"/>
        <end position="71"/>
    </location>
</feature>
<dbReference type="PANTHER" id="PTHR34591:SF21">
    <property type="entry name" value="F-BOX DOMAIN CONTAINING PROTEIN, EXPRESSED"/>
    <property type="match status" value="1"/>
</dbReference>
<name>A0A8J8Y459_ORYSJ</name>
<reference evidence="2" key="2">
    <citation type="submission" date="2008-12" db="EMBL/GenBank/DDBJ databases">
        <title>Improved gene annotation of the rice (Oryza sativa) genomes.</title>
        <authorList>
            <person name="Wang J."/>
            <person name="Li R."/>
            <person name="Fan W."/>
            <person name="Huang Q."/>
            <person name="Zhang J."/>
            <person name="Zhou Y."/>
            <person name="Hu Y."/>
            <person name="Zi S."/>
            <person name="Li J."/>
            <person name="Ni P."/>
            <person name="Zheng H."/>
            <person name="Zhang Y."/>
            <person name="Zhao M."/>
            <person name="Hao Q."/>
            <person name="McDermott J."/>
            <person name="Samudrala R."/>
            <person name="Kristiansen K."/>
            <person name="Wong G.K.-S."/>
        </authorList>
    </citation>
    <scope>NUCLEOTIDE SEQUENCE</scope>
</reference>
<protein>
    <submittedName>
        <fullName evidence="2">Uncharacterized protein</fullName>
    </submittedName>
</protein>
<sequence>MSIAMHARAAAAAAASIHRQYRRCNPWRPCWTPVAAPSSSGAARRGHGVSPWSLGVSSSTSSSSTPPHGRRCHRRGYYTGVALPAPVRGIFVSYVDYDRTHLFAHPSITPACPAIDGVLDFMPEHRYSGDGWSVSHHCNGLLLFSNCSRWLCVCNLATQRWEKLPDHAAGIGSSYKICTYPAFDPAMSSSHYEVLVIPSVPDPRWMMALCNHRGRAKDIDDSCRLMEWPPSPWRVDVFSSRKSTREAVPYLGRSPNGLCFGISDCDAQLWIWILRESHGKMEWILKYHDDLKPFAKQLLSYYGYRRKVFCGQPWIIEEANNRKHQNTQKKPDPKVNFEWDLDNDDFISIDGAVEGAVDEYCYTFFDMIGFHPYKEVIFLGDILTVFAYHLDTSKLQYLGHTRPEDYCQMYTNGIYGSFVYTPYVSGHFYAVITGAGAHPQHLHQMLRNNAAHAIDQPKEPAD</sequence>
<evidence type="ECO:0000313" key="2">
    <source>
        <dbReference type="EMBL" id="EAZ17344.1"/>
    </source>
</evidence>
<accession>A0A8J8Y459</accession>
<dbReference type="PANTHER" id="PTHR34591">
    <property type="entry name" value="OS03G0653100 PROTEIN-RELATED"/>
    <property type="match status" value="1"/>
</dbReference>
<proteinExistence type="predicted"/>
<dbReference type="Proteomes" id="UP000007752">
    <property type="component" value="Chromosome 11"/>
</dbReference>
<organism evidence="2">
    <name type="scientific">Oryza sativa subsp. japonica</name>
    <name type="common">Rice</name>
    <dbReference type="NCBI Taxonomy" id="39947"/>
    <lineage>
        <taxon>Eukaryota</taxon>
        <taxon>Viridiplantae</taxon>
        <taxon>Streptophyta</taxon>
        <taxon>Embryophyta</taxon>
        <taxon>Tracheophyta</taxon>
        <taxon>Spermatophyta</taxon>
        <taxon>Magnoliopsida</taxon>
        <taxon>Liliopsida</taxon>
        <taxon>Poales</taxon>
        <taxon>Poaceae</taxon>
        <taxon>BOP clade</taxon>
        <taxon>Oryzoideae</taxon>
        <taxon>Oryzeae</taxon>
        <taxon>Oryzinae</taxon>
        <taxon>Oryza</taxon>
        <taxon>Oryza sativa</taxon>
    </lineage>
</organism>
<gene>
    <name evidence="2" type="ORF">OsJ_32868</name>
</gene>